<evidence type="ECO:0000313" key="1">
    <source>
        <dbReference type="EMBL" id="MBX72662.1"/>
    </source>
</evidence>
<organism evidence="1">
    <name type="scientific">Rhizophora mucronata</name>
    <name type="common">Asiatic mangrove</name>
    <dbReference type="NCBI Taxonomy" id="61149"/>
    <lineage>
        <taxon>Eukaryota</taxon>
        <taxon>Viridiplantae</taxon>
        <taxon>Streptophyta</taxon>
        <taxon>Embryophyta</taxon>
        <taxon>Tracheophyta</taxon>
        <taxon>Spermatophyta</taxon>
        <taxon>Magnoliopsida</taxon>
        <taxon>eudicotyledons</taxon>
        <taxon>Gunneridae</taxon>
        <taxon>Pentapetalae</taxon>
        <taxon>rosids</taxon>
        <taxon>fabids</taxon>
        <taxon>Malpighiales</taxon>
        <taxon>Rhizophoraceae</taxon>
        <taxon>Rhizophora</taxon>
    </lineage>
</organism>
<proteinExistence type="predicted"/>
<dbReference type="AlphaFoldDB" id="A0A2P2R088"/>
<sequence length="16" mass="1879">MMTTQKRAQGHHLLRA</sequence>
<dbReference type="EMBL" id="GGEC01092178">
    <property type="protein sequence ID" value="MBX72662.1"/>
    <property type="molecule type" value="Transcribed_RNA"/>
</dbReference>
<name>A0A2P2R088_RHIMU</name>
<protein>
    <submittedName>
        <fullName evidence="1">Uncharacterized protein</fullName>
    </submittedName>
</protein>
<reference evidence="1" key="1">
    <citation type="submission" date="2018-02" db="EMBL/GenBank/DDBJ databases">
        <title>Rhizophora mucronata_Transcriptome.</title>
        <authorList>
            <person name="Meera S.P."/>
            <person name="Sreeshan A."/>
            <person name="Augustine A."/>
        </authorList>
    </citation>
    <scope>NUCLEOTIDE SEQUENCE</scope>
    <source>
        <tissue evidence="1">Leaf</tissue>
    </source>
</reference>
<accession>A0A2P2R088</accession>